<proteinExistence type="predicted"/>
<evidence type="ECO:0000256" key="1">
    <source>
        <dbReference type="SAM" id="MobiDB-lite"/>
    </source>
</evidence>
<reference evidence="2 3" key="1">
    <citation type="submission" date="2017-12" db="EMBL/GenBank/DDBJ databases">
        <title>Comparative genomics of Botrytis spp.</title>
        <authorList>
            <person name="Valero-Jimenez C.A."/>
            <person name="Tapia P."/>
            <person name="Veloso J."/>
            <person name="Silva-Moreno E."/>
            <person name="Staats M."/>
            <person name="Valdes J.H."/>
            <person name="Van Kan J.A.L."/>
        </authorList>
    </citation>
    <scope>NUCLEOTIDE SEQUENCE [LARGE SCALE GENOMIC DNA]</scope>
    <source>
        <strain evidence="2 3">MUCL2120</strain>
    </source>
</reference>
<accession>A0A4Z1I4J3</accession>
<evidence type="ECO:0000313" key="3">
    <source>
        <dbReference type="Proteomes" id="UP000297452"/>
    </source>
</evidence>
<dbReference type="OrthoDB" id="3550713at2759"/>
<gene>
    <name evidence="2" type="ORF">BOTNAR_0350g00020</name>
</gene>
<feature type="compositionally biased region" description="Basic and acidic residues" evidence="1">
    <location>
        <begin position="224"/>
        <end position="234"/>
    </location>
</feature>
<feature type="region of interest" description="Disordered" evidence="1">
    <location>
        <begin position="195"/>
        <end position="241"/>
    </location>
</feature>
<feature type="region of interest" description="Disordered" evidence="1">
    <location>
        <begin position="148"/>
        <end position="169"/>
    </location>
</feature>
<dbReference type="EMBL" id="PQXJ01000350">
    <property type="protein sequence ID" value="TGO51607.1"/>
    <property type="molecule type" value="Genomic_DNA"/>
</dbReference>
<keyword evidence="3" id="KW-1185">Reference proteome</keyword>
<dbReference type="Proteomes" id="UP000297452">
    <property type="component" value="Unassembled WGS sequence"/>
</dbReference>
<dbReference type="AlphaFoldDB" id="A0A4Z1I4J3"/>
<sequence length="349" mass="39270">MVYISCGEFMIAKLVDDQSFDPTYTKKQAARLYQICYRKFSRGYVRVGTEKMLYMADKCFWHQFCKTCGTIGYLELVLTMTSGPDQEFPRENAHVLLNKKEGKATKQNKSIAGEIEHDNRQEATRSRQNEAAELVLQHNISNSDKTVKTTNFREGSRQKQNAITRGRTKAMKDTKAIDWGILTIQRRKELRMKLKQNLSSKKQAAEASARALSKHSSKASILSEHPHISQEGLEKAQSAPLSTQLQSELSVAGVAATTAHKDSKPLEDSQHSSEIAQDLQLNPSSNRLQTLDEMIEEEKEIASQLLRCVRASCPSPEENRKICQRGNELEAADGGIKEASNDNRFCVML</sequence>
<comment type="caution">
    <text evidence="2">The sequence shown here is derived from an EMBL/GenBank/DDBJ whole genome shotgun (WGS) entry which is preliminary data.</text>
</comment>
<feature type="compositionally biased region" description="Polar residues" evidence="1">
    <location>
        <begin position="272"/>
        <end position="284"/>
    </location>
</feature>
<organism evidence="2 3">
    <name type="scientific">Botryotinia narcissicola</name>
    <dbReference type="NCBI Taxonomy" id="278944"/>
    <lineage>
        <taxon>Eukaryota</taxon>
        <taxon>Fungi</taxon>
        <taxon>Dikarya</taxon>
        <taxon>Ascomycota</taxon>
        <taxon>Pezizomycotina</taxon>
        <taxon>Leotiomycetes</taxon>
        <taxon>Helotiales</taxon>
        <taxon>Sclerotiniaceae</taxon>
        <taxon>Botryotinia</taxon>
    </lineage>
</organism>
<evidence type="ECO:0000313" key="2">
    <source>
        <dbReference type="EMBL" id="TGO51607.1"/>
    </source>
</evidence>
<feature type="compositionally biased region" description="Polar residues" evidence="1">
    <location>
        <begin position="148"/>
        <end position="163"/>
    </location>
</feature>
<feature type="compositionally biased region" description="Basic and acidic residues" evidence="1">
    <location>
        <begin position="259"/>
        <end position="271"/>
    </location>
</feature>
<protein>
    <submittedName>
        <fullName evidence="2">Uncharacterized protein</fullName>
    </submittedName>
</protein>
<name>A0A4Z1I4J3_9HELO</name>
<feature type="region of interest" description="Disordered" evidence="1">
    <location>
        <begin position="253"/>
        <end position="284"/>
    </location>
</feature>